<reference evidence="1" key="1">
    <citation type="journal article" date="2014" name="Nat. Commun.">
        <title>The tobacco genome sequence and its comparison with those of tomato and potato.</title>
        <authorList>
            <person name="Sierro N."/>
            <person name="Battey J.N."/>
            <person name="Ouadi S."/>
            <person name="Bakaher N."/>
            <person name="Bovet L."/>
            <person name="Willig A."/>
            <person name="Goepfert S."/>
            <person name="Peitsch M.C."/>
            <person name="Ivanov N.V."/>
        </authorList>
    </citation>
    <scope>NUCLEOTIDE SEQUENCE [LARGE SCALE GENOMIC DNA]</scope>
</reference>
<dbReference type="RefSeq" id="XP_075083607.1">
    <property type="nucleotide sequence ID" value="XM_075227506.1"/>
</dbReference>
<organism evidence="1 2">
    <name type="scientific">Nicotiana tabacum</name>
    <name type="common">Common tobacco</name>
    <dbReference type="NCBI Taxonomy" id="4097"/>
    <lineage>
        <taxon>Eukaryota</taxon>
        <taxon>Viridiplantae</taxon>
        <taxon>Streptophyta</taxon>
        <taxon>Embryophyta</taxon>
        <taxon>Tracheophyta</taxon>
        <taxon>Spermatophyta</taxon>
        <taxon>Magnoliopsida</taxon>
        <taxon>eudicotyledons</taxon>
        <taxon>Gunneridae</taxon>
        <taxon>Pentapetalae</taxon>
        <taxon>asterids</taxon>
        <taxon>lamiids</taxon>
        <taxon>Solanales</taxon>
        <taxon>Solanaceae</taxon>
        <taxon>Nicotianoideae</taxon>
        <taxon>Nicotianeae</taxon>
        <taxon>Nicotiana</taxon>
    </lineage>
</organism>
<dbReference type="Proteomes" id="UP000790787">
    <property type="component" value="Chromosome 12"/>
</dbReference>
<reference evidence="2" key="2">
    <citation type="submission" date="2025-08" db="UniProtKB">
        <authorList>
            <consortium name="RefSeq"/>
        </authorList>
    </citation>
    <scope>IDENTIFICATION</scope>
    <source>
        <tissue evidence="2">Leaf</tissue>
    </source>
</reference>
<protein>
    <submittedName>
        <fullName evidence="2">Uncharacterized protein LOC142167343</fullName>
    </submittedName>
</protein>
<keyword evidence="1" id="KW-1185">Reference proteome</keyword>
<evidence type="ECO:0000313" key="2">
    <source>
        <dbReference type="RefSeq" id="XP_075083607.1"/>
    </source>
</evidence>
<proteinExistence type="predicted"/>
<gene>
    <name evidence="2" type="primary">LOC142167343</name>
</gene>
<accession>A0AC58SF59</accession>
<name>A0AC58SF59_TOBAC</name>
<evidence type="ECO:0000313" key="1">
    <source>
        <dbReference type="Proteomes" id="UP000790787"/>
    </source>
</evidence>
<sequence length="177" mass="20492">MGDFNSVLNSQDRQHGTIIHDMETKDFREFMNDIGMNELSNMGRDYTWTNNHTYSMIDMGIVNTNWMMTMPNLYIQILEPSFSDHSPLKLMISQIQRKKASLFKFFNCLVDHPHFIPEVEQAWSTTGDTGNLQGVWNKLKRVKQVIKGLNTQQYKGVDGRIKRSQKGTTGSAIENWL</sequence>